<reference evidence="2" key="1">
    <citation type="submission" date="2016-10" db="EMBL/GenBank/DDBJ databases">
        <authorList>
            <person name="Varghese N."/>
            <person name="Submissions S."/>
        </authorList>
    </citation>
    <scope>NUCLEOTIDE SEQUENCE [LARGE SCALE GENOMIC DNA]</scope>
    <source>
        <strain evidence="2">CGMCC 1.10658</strain>
    </source>
</reference>
<sequence>MKTFLAIILLAVLVWVLPYYWQKWRRRYLRSRPLSAARYRSLQAALPFYSALPPAARRELCANVSLFLHDKEFVGCDGLRLSEQMRVAIAAWACLLLVGRENRCYPALRTVLVYPDTYVARETHFEGLVETTADSAREGESHYLGPVVLSWADIEEDLYHPEHGRNVIVHEFAHKLDEEDGVYDGRPLFAQDQSGNNWAPVFRREYERLRDRVAGVGDGHVGPVGPGVRESGDGISILDPYGAQSPAEFFAVASEAFFTLPDQLRHHHRDLYGELQAFYRLDPAAWHGGEPTIGRG</sequence>
<dbReference type="GO" id="GO:0008237">
    <property type="term" value="F:metallopeptidase activity"/>
    <property type="evidence" value="ECO:0007669"/>
    <property type="project" value="InterPro"/>
</dbReference>
<dbReference type="PANTHER" id="PTHR30164:SF2">
    <property type="entry name" value="PROTEIN MTFA"/>
    <property type="match status" value="1"/>
</dbReference>
<accession>A0A1G8UNQ7</accession>
<proteinExistence type="predicted"/>
<name>A0A1G8UNQ7_9GAMM</name>
<dbReference type="InterPro" id="IPR024079">
    <property type="entry name" value="MetalloPept_cat_dom_sf"/>
</dbReference>
<dbReference type="Gene3D" id="3.40.390.10">
    <property type="entry name" value="Collagenase (Catalytic Domain)"/>
    <property type="match status" value="1"/>
</dbReference>
<dbReference type="InterPro" id="IPR010384">
    <property type="entry name" value="MtfA_fam"/>
</dbReference>
<evidence type="ECO:0000313" key="1">
    <source>
        <dbReference type="EMBL" id="SDJ55433.1"/>
    </source>
</evidence>
<protein>
    <recommendedName>
        <fullName evidence="3">Protein MtfA</fullName>
    </recommendedName>
</protein>
<dbReference type="AlphaFoldDB" id="A0A1G8UNQ7"/>
<dbReference type="GO" id="GO:0004177">
    <property type="term" value="F:aminopeptidase activity"/>
    <property type="evidence" value="ECO:0007669"/>
    <property type="project" value="TreeGrafter"/>
</dbReference>
<keyword evidence="2" id="KW-1185">Reference proteome</keyword>
<dbReference type="Proteomes" id="UP000199305">
    <property type="component" value="Unassembled WGS sequence"/>
</dbReference>
<dbReference type="InterPro" id="IPR042252">
    <property type="entry name" value="MtfA_N"/>
</dbReference>
<dbReference type="STRING" id="658219.SAMN05216212_0208"/>
<dbReference type="Pfam" id="PF06167">
    <property type="entry name" value="Peptidase_M90"/>
    <property type="match status" value="1"/>
</dbReference>
<evidence type="ECO:0008006" key="3">
    <source>
        <dbReference type="Google" id="ProtNLM"/>
    </source>
</evidence>
<dbReference type="SUPFAM" id="SSF55486">
    <property type="entry name" value="Metalloproteases ('zincins'), catalytic domain"/>
    <property type="match status" value="1"/>
</dbReference>
<evidence type="ECO:0000313" key="2">
    <source>
        <dbReference type="Proteomes" id="UP000199305"/>
    </source>
</evidence>
<dbReference type="GO" id="GO:0005829">
    <property type="term" value="C:cytosol"/>
    <property type="evidence" value="ECO:0007669"/>
    <property type="project" value="TreeGrafter"/>
</dbReference>
<dbReference type="RefSeq" id="WP_091506640.1">
    <property type="nucleotide sequence ID" value="NZ_FNFH01000001.1"/>
</dbReference>
<gene>
    <name evidence="1" type="ORF">SAMN05216212_0208</name>
</gene>
<dbReference type="CDD" id="cd20169">
    <property type="entry name" value="Peptidase_M90_mtfA"/>
    <property type="match status" value="1"/>
</dbReference>
<dbReference type="PANTHER" id="PTHR30164">
    <property type="entry name" value="MTFA PEPTIDASE"/>
    <property type="match status" value="1"/>
</dbReference>
<dbReference type="Gene3D" id="1.10.472.150">
    <property type="entry name" value="Glucose-regulated metallo-peptidase M90, N-terminal domain"/>
    <property type="match status" value="1"/>
</dbReference>
<dbReference type="EMBL" id="FNFH01000001">
    <property type="protein sequence ID" value="SDJ55433.1"/>
    <property type="molecule type" value="Genomic_DNA"/>
</dbReference>
<dbReference type="OrthoDB" id="9786424at2"/>
<organism evidence="1 2">
    <name type="scientific">Microbulbifer yueqingensis</name>
    <dbReference type="NCBI Taxonomy" id="658219"/>
    <lineage>
        <taxon>Bacteria</taxon>
        <taxon>Pseudomonadati</taxon>
        <taxon>Pseudomonadota</taxon>
        <taxon>Gammaproteobacteria</taxon>
        <taxon>Cellvibrionales</taxon>
        <taxon>Microbulbiferaceae</taxon>
        <taxon>Microbulbifer</taxon>
    </lineage>
</organism>